<dbReference type="Proteomes" id="UP000054937">
    <property type="component" value="Unassembled WGS sequence"/>
</dbReference>
<proteinExistence type="predicted"/>
<keyword evidence="2" id="KW-0812">Transmembrane</keyword>
<feature type="compositionally biased region" description="Polar residues" evidence="1">
    <location>
        <begin position="460"/>
        <end position="475"/>
    </location>
</feature>
<reference evidence="3 4" key="1">
    <citation type="journal article" date="2015" name="Sci. Rep.">
        <title>Genome of the facultative scuticociliatosis pathogen Pseudocohnilembus persalinus provides insight into its virulence through horizontal gene transfer.</title>
        <authorList>
            <person name="Xiong J."/>
            <person name="Wang G."/>
            <person name="Cheng J."/>
            <person name="Tian M."/>
            <person name="Pan X."/>
            <person name="Warren A."/>
            <person name="Jiang C."/>
            <person name="Yuan D."/>
            <person name="Miao W."/>
        </authorList>
    </citation>
    <scope>NUCLEOTIDE SEQUENCE [LARGE SCALE GENOMIC DNA]</scope>
    <source>
        <strain evidence="3">36N120E</strain>
    </source>
</reference>
<keyword evidence="2" id="KW-1133">Transmembrane helix</keyword>
<feature type="transmembrane region" description="Helical" evidence="2">
    <location>
        <begin position="121"/>
        <end position="144"/>
    </location>
</feature>
<gene>
    <name evidence="3" type="ORF">PPERSA_06973</name>
</gene>
<feature type="region of interest" description="Disordered" evidence="1">
    <location>
        <begin position="452"/>
        <end position="475"/>
    </location>
</feature>
<feature type="transmembrane region" description="Helical" evidence="2">
    <location>
        <begin position="151"/>
        <end position="170"/>
    </location>
</feature>
<feature type="region of interest" description="Disordered" evidence="1">
    <location>
        <begin position="360"/>
        <end position="390"/>
    </location>
</feature>
<evidence type="ECO:0000313" key="4">
    <source>
        <dbReference type="Proteomes" id="UP000054937"/>
    </source>
</evidence>
<feature type="region of interest" description="Disordered" evidence="1">
    <location>
        <begin position="411"/>
        <end position="438"/>
    </location>
</feature>
<feature type="compositionally biased region" description="Low complexity" evidence="1">
    <location>
        <begin position="842"/>
        <end position="865"/>
    </location>
</feature>
<evidence type="ECO:0000313" key="3">
    <source>
        <dbReference type="EMBL" id="KRX07358.1"/>
    </source>
</evidence>
<organism evidence="3 4">
    <name type="scientific">Pseudocohnilembus persalinus</name>
    <name type="common">Ciliate</name>
    <dbReference type="NCBI Taxonomy" id="266149"/>
    <lineage>
        <taxon>Eukaryota</taxon>
        <taxon>Sar</taxon>
        <taxon>Alveolata</taxon>
        <taxon>Ciliophora</taxon>
        <taxon>Intramacronucleata</taxon>
        <taxon>Oligohymenophorea</taxon>
        <taxon>Scuticociliatia</taxon>
        <taxon>Philasterida</taxon>
        <taxon>Pseudocohnilembidae</taxon>
        <taxon>Pseudocohnilembus</taxon>
    </lineage>
</organism>
<sequence length="1085" mass="126675">MGFLGKLGDILLPAVSQCCRCKNCGKSHEENFSYETENAIQFYKELSSKSGKILKCEKCQQNTPHGLGSYVKYGIEGRKKLYNSIKNKLPNDQKNIMNQIYFVNEKAQTVLLEQWTTDPDLSLGLIFGCIVMIVLYLLGSILLFQFQSFFDVIHSALMAMSILVFILIFGKDLVTTNSEKKLELLIGNDFSDEINAGVLFGIMKCNVFLANFDGQRFNLETTNKVQNKFFKEQQLNLEKFLQNIKCNKKQYTSILDKKTEITKNNQNGNNANFSIPNKIHQLKNQNSHANSVKQQKKRDSYLQTPNMSFQNLLQSTTNIDQLNNLNTINLNNKTLQTDQQTNKIPTIQINKNEKTEFNLNQKQNQQETKIETSQNNNQKNRLKKFQKSQSFNLKDDNLQYFKQVIRDLSQLKPENENNSNVKNINKSVTPNLRPSLTPSNRRQIIINNQNQFNQQQQQQLKDSQNLGQGPQSNHNILQSLYPEQKKMQNLKSMKKINIKTPQDNIYTNISLFEIFKETISYFSKAIHSIDSQKKGQNLDQQNNVNIQIKNINRNNRNKSKSINTMAFQENTANSIIQEEDNTFKTISNHTQYTTFAQNTNNNLLNQNLKINTNIQQKPQKKKEKFKNLVKIFFNKLMTCIKGSSQNQIQIQKQFLLRVPKSQKLNNCEFKDKNDEKHILNIEIFSFLMDPNTQNLTFFCILNEVDPHQKLQEISQEQEKKNKLIQSSLNYTLDGLNTLNTIHNQHLLFYTNSLSPNNLFHHSQQKIKEKVMEGVKQFKISQLIQNIKENKFNLVEDPKGIKIEFKNYNSNNNFYNQEFNSFQTNNLNTQMPTQLIENKEQTENSNNNQNQQNQNQTQNQLGQKQHNQGHDLEINQNLELLDLFFTNILKELMIKADFNSTITIEIKNNHLNSETFTVFINYNAIEKINGSSNFKKCQNLTQSVQFINMQKHNSNNESLQQYQQITKRQSLFQQQPANHSQFMNTALADFQVDYKNMPHQQEIVANNEKIFFTEEENQWSSQQKQEKYQIDSNLNSDQFREAIQINIENNINECSTQRQQNQTMAKLPSNFYEFKHPKSKPRNNFK</sequence>
<keyword evidence="2" id="KW-0472">Membrane</keyword>
<feature type="compositionally biased region" description="Polar residues" evidence="1">
    <location>
        <begin position="429"/>
        <end position="438"/>
    </location>
</feature>
<feature type="compositionally biased region" description="Low complexity" evidence="1">
    <location>
        <begin position="416"/>
        <end position="428"/>
    </location>
</feature>
<evidence type="ECO:0008006" key="5">
    <source>
        <dbReference type="Google" id="ProtNLM"/>
    </source>
</evidence>
<feature type="region of interest" description="Disordered" evidence="1">
    <location>
        <begin position="839"/>
        <end position="865"/>
    </location>
</feature>
<dbReference type="AlphaFoldDB" id="A0A0V0QYQ9"/>
<dbReference type="InParanoid" id="A0A0V0QYQ9"/>
<accession>A0A0V0QYQ9</accession>
<protein>
    <recommendedName>
        <fullName evidence="5">Transmembrane protein</fullName>
    </recommendedName>
</protein>
<evidence type="ECO:0000256" key="2">
    <source>
        <dbReference type="SAM" id="Phobius"/>
    </source>
</evidence>
<evidence type="ECO:0000256" key="1">
    <source>
        <dbReference type="SAM" id="MobiDB-lite"/>
    </source>
</evidence>
<keyword evidence="4" id="KW-1185">Reference proteome</keyword>
<comment type="caution">
    <text evidence="3">The sequence shown here is derived from an EMBL/GenBank/DDBJ whole genome shotgun (WGS) entry which is preliminary data.</text>
</comment>
<feature type="compositionally biased region" description="Polar residues" evidence="1">
    <location>
        <begin position="360"/>
        <end position="379"/>
    </location>
</feature>
<name>A0A0V0QYQ9_PSEPJ</name>
<dbReference type="EMBL" id="LDAU01000084">
    <property type="protein sequence ID" value="KRX07358.1"/>
    <property type="molecule type" value="Genomic_DNA"/>
</dbReference>